<sequence>MQGGTVKYIGRALPSVGLRSRILNQVSAFGDEKWDTVINDMDTEIGVVTFKKREQWYFISALEHYLIEKLERPAFNKRG</sequence>
<protein>
    <submittedName>
        <fullName evidence="1">Uncharacterized protein</fullName>
    </submittedName>
</protein>
<dbReference type="RefSeq" id="WP_134378977.1">
    <property type="nucleotide sequence ID" value="NZ_SORX01000001.1"/>
</dbReference>
<evidence type="ECO:0000313" key="2">
    <source>
        <dbReference type="Proteomes" id="UP000297776"/>
    </source>
</evidence>
<name>A0A4Y8LLZ5_9BACL</name>
<reference evidence="1 2" key="1">
    <citation type="submission" date="2019-03" db="EMBL/GenBank/DDBJ databases">
        <authorList>
            <person name="Yang Y."/>
        </authorList>
    </citation>
    <scope>NUCLEOTIDE SEQUENCE [LARGE SCALE GENOMIC DNA]</scope>
    <source>
        <strain evidence="1 2">ASL-1</strain>
    </source>
</reference>
<proteinExistence type="predicted"/>
<dbReference type="OrthoDB" id="2940746at2"/>
<dbReference type="AlphaFoldDB" id="A0A4Y8LLZ5"/>
<evidence type="ECO:0000313" key="1">
    <source>
        <dbReference type="EMBL" id="TFE04062.1"/>
    </source>
</evidence>
<comment type="caution">
    <text evidence="1">The sequence shown here is derived from an EMBL/GenBank/DDBJ whole genome shotgun (WGS) entry which is preliminary data.</text>
</comment>
<accession>A0A4Y8LLZ5</accession>
<dbReference type="EMBL" id="SORX01000001">
    <property type="protein sequence ID" value="TFE04062.1"/>
    <property type="molecule type" value="Genomic_DNA"/>
</dbReference>
<keyword evidence="2" id="KW-1185">Reference proteome</keyword>
<dbReference type="Proteomes" id="UP000297776">
    <property type="component" value="Unassembled WGS sequence"/>
</dbReference>
<organism evidence="1 2">
    <name type="scientific">Jeotgalibacillus salarius</name>
    <dbReference type="NCBI Taxonomy" id="546023"/>
    <lineage>
        <taxon>Bacteria</taxon>
        <taxon>Bacillati</taxon>
        <taxon>Bacillota</taxon>
        <taxon>Bacilli</taxon>
        <taxon>Bacillales</taxon>
        <taxon>Caryophanaceae</taxon>
        <taxon>Jeotgalibacillus</taxon>
    </lineage>
</organism>
<gene>
    <name evidence="1" type="ORF">E2626_01670</name>
</gene>